<dbReference type="SUPFAM" id="SSF52540">
    <property type="entry name" value="P-loop containing nucleoside triphosphate hydrolases"/>
    <property type="match status" value="1"/>
</dbReference>
<evidence type="ECO:0008006" key="7">
    <source>
        <dbReference type="Google" id="ProtNLM"/>
    </source>
</evidence>
<dbReference type="Pfam" id="PF24883">
    <property type="entry name" value="NPHP3_N"/>
    <property type="match status" value="1"/>
</dbReference>
<keyword evidence="1" id="KW-0677">Repeat</keyword>
<dbReference type="EMBL" id="ML994728">
    <property type="protein sequence ID" value="KAF2175634.1"/>
    <property type="molecule type" value="Genomic_DNA"/>
</dbReference>
<dbReference type="AlphaFoldDB" id="A0A6A6D811"/>
<dbReference type="InterPro" id="IPR027417">
    <property type="entry name" value="P-loop_NTPase"/>
</dbReference>
<feature type="non-terminal residue" evidence="5">
    <location>
        <position position="379"/>
    </location>
</feature>
<dbReference type="InterPro" id="IPR054471">
    <property type="entry name" value="GPIID_WHD"/>
</dbReference>
<evidence type="ECO:0000256" key="1">
    <source>
        <dbReference type="ARBA" id="ARBA00022737"/>
    </source>
</evidence>
<dbReference type="InterPro" id="IPR056884">
    <property type="entry name" value="NPHP3-like_N"/>
</dbReference>
<dbReference type="Gene3D" id="3.40.50.300">
    <property type="entry name" value="P-loop containing nucleotide triphosphate hydrolases"/>
    <property type="match status" value="1"/>
</dbReference>
<dbReference type="InterPro" id="IPR055497">
    <property type="entry name" value="DUF7069"/>
</dbReference>
<proteinExistence type="predicted"/>
<dbReference type="PANTHER" id="PTHR10039">
    <property type="entry name" value="AMELOGENIN"/>
    <property type="match status" value="1"/>
</dbReference>
<feature type="domain" description="DUF7069" evidence="3">
    <location>
        <begin position="184"/>
        <end position="234"/>
    </location>
</feature>
<keyword evidence="6" id="KW-1185">Reference proteome</keyword>
<feature type="domain" description="Nephrocystin 3-like N-terminal" evidence="4">
    <location>
        <begin position="3"/>
        <end position="154"/>
    </location>
</feature>
<feature type="domain" description="GPI inositol-deacylase winged helix" evidence="2">
    <location>
        <begin position="262"/>
        <end position="353"/>
    </location>
</feature>
<reference evidence="5" key="1">
    <citation type="journal article" date="2020" name="Stud. Mycol.">
        <title>101 Dothideomycetes genomes: a test case for predicting lifestyles and emergence of pathogens.</title>
        <authorList>
            <person name="Haridas S."/>
            <person name="Albert R."/>
            <person name="Binder M."/>
            <person name="Bloem J."/>
            <person name="Labutti K."/>
            <person name="Salamov A."/>
            <person name="Andreopoulos B."/>
            <person name="Baker S."/>
            <person name="Barry K."/>
            <person name="Bills G."/>
            <person name="Bluhm B."/>
            <person name="Cannon C."/>
            <person name="Castanera R."/>
            <person name="Culley D."/>
            <person name="Daum C."/>
            <person name="Ezra D."/>
            <person name="Gonzalez J."/>
            <person name="Henrissat B."/>
            <person name="Kuo A."/>
            <person name="Liang C."/>
            <person name="Lipzen A."/>
            <person name="Lutzoni F."/>
            <person name="Magnuson J."/>
            <person name="Mondo S."/>
            <person name="Nolan M."/>
            <person name="Ohm R."/>
            <person name="Pangilinan J."/>
            <person name="Park H.-J."/>
            <person name="Ramirez L."/>
            <person name="Alfaro M."/>
            <person name="Sun H."/>
            <person name="Tritt A."/>
            <person name="Yoshinaga Y."/>
            <person name="Zwiers L.-H."/>
            <person name="Turgeon B."/>
            <person name="Goodwin S."/>
            <person name="Spatafora J."/>
            <person name="Crous P."/>
            <person name="Grigoriev I."/>
        </authorList>
    </citation>
    <scope>NUCLEOTIDE SEQUENCE</scope>
    <source>
        <strain evidence="5">CBS 207.26</strain>
    </source>
</reference>
<evidence type="ECO:0000259" key="2">
    <source>
        <dbReference type="Pfam" id="PF22939"/>
    </source>
</evidence>
<evidence type="ECO:0000259" key="4">
    <source>
        <dbReference type="Pfam" id="PF24883"/>
    </source>
</evidence>
<dbReference type="Pfam" id="PF22939">
    <property type="entry name" value="WHD_GPIID"/>
    <property type="match status" value="1"/>
</dbReference>
<accession>A0A6A6D811</accession>
<protein>
    <recommendedName>
        <fullName evidence="7">NACHT domain-containing protein</fullName>
    </recommendedName>
</protein>
<gene>
    <name evidence="5" type="ORF">K469DRAFT_679773</name>
</gene>
<organism evidence="5 6">
    <name type="scientific">Zopfia rhizophila CBS 207.26</name>
    <dbReference type="NCBI Taxonomy" id="1314779"/>
    <lineage>
        <taxon>Eukaryota</taxon>
        <taxon>Fungi</taxon>
        <taxon>Dikarya</taxon>
        <taxon>Ascomycota</taxon>
        <taxon>Pezizomycotina</taxon>
        <taxon>Dothideomycetes</taxon>
        <taxon>Dothideomycetes incertae sedis</taxon>
        <taxon>Zopfiaceae</taxon>
        <taxon>Zopfia</taxon>
    </lineage>
</organism>
<name>A0A6A6D811_9PEZI</name>
<dbReference type="OrthoDB" id="194358at2759"/>
<dbReference type="Pfam" id="PF23239">
    <property type="entry name" value="DUF7069"/>
    <property type="match status" value="1"/>
</dbReference>
<evidence type="ECO:0000259" key="3">
    <source>
        <dbReference type="Pfam" id="PF23239"/>
    </source>
</evidence>
<evidence type="ECO:0000313" key="5">
    <source>
        <dbReference type="EMBL" id="KAF2175634.1"/>
    </source>
</evidence>
<dbReference type="Proteomes" id="UP000800200">
    <property type="component" value="Unassembled WGS sequence"/>
</dbReference>
<sequence>MNSSGILWISADPGCGKSVLSKSLVDEDLRCANSRATCYFFFKDDNDMQKTPAAAFSALLHQLFSQKQSLIKYALSDHAKEGPNLPQSFHKLWNILTEAANDSKAGEIVCVLDALDECEESGRYDIITTLNAFHKTVNSSGRTQSKLKFLVTSRPYLDIERRFMGIIRDFPTVQLQGEKKLDVISHEIDIVIKQSMSDLTAELNLNESEKSVLEGELLSMTHRTYLWAMLIFKMIRDELDPTEDRLKEIIKNLPQTVDQAYEAILSKIQDKRKAKKLLHIIVAATRPLTLTEMNIALAIEDHHQSYEDLRLSNHARFDSTVRNLCGLFVNVIDQKVYLIHQTAKEFLVARNTASTDGWKHSLNLVESALLIARTCITYL</sequence>
<evidence type="ECO:0000313" key="6">
    <source>
        <dbReference type="Proteomes" id="UP000800200"/>
    </source>
</evidence>